<dbReference type="AlphaFoldDB" id="A0A0K2ZD89"/>
<dbReference type="EMBL" id="CXOI01000007">
    <property type="protein sequence ID" value="CTP83343.1"/>
    <property type="molecule type" value="Genomic_DNA"/>
</dbReference>
<dbReference type="Gene3D" id="3.60.15.10">
    <property type="entry name" value="Ribonuclease Z/Hydroxyacylglutathione hydrolase-like"/>
    <property type="match status" value="1"/>
</dbReference>
<dbReference type="PANTHER" id="PTHR43546:SF3">
    <property type="entry name" value="UPF0173 METAL-DEPENDENT HYDROLASE MJ1163"/>
    <property type="match status" value="1"/>
</dbReference>
<feature type="domain" description="Diiron non-heme beta-hydroxylase N-terminal" evidence="1">
    <location>
        <begin position="7"/>
        <end position="238"/>
    </location>
</feature>
<dbReference type="InterPro" id="IPR036866">
    <property type="entry name" value="RibonucZ/Hydroxyglut_hydro"/>
</dbReference>
<name>A0A0K2ZD89_9XANT</name>
<gene>
    <name evidence="2" type="ORF">XTALMG727_0590</name>
</gene>
<proteinExistence type="predicted"/>
<dbReference type="Pfam" id="PF13483">
    <property type="entry name" value="Lactamase_B_3"/>
    <property type="match status" value="1"/>
</dbReference>
<evidence type="ECO:0000313" key="2">
    <source>
        <dbReference type="EMBL" id="CTP83343.1"/>
    </source>
</evidence>
<keyword evidence="3" id="KW-1185">Reference proteome</keyword>
<accession>A0A0K2ZD89</accession>
<organism evidence="2 3">
    <name type="scientific">Xanthomonas graminis pv. arrhenatheri LMG 727</name>
    <dbReference type="NCBI Taxonomy" id="1195923"/>
    <lineage>
        <taxon>Bacteria</taxon>
        <taxon>Pseudomonadati</taxon>
        <taxon>Pseudomonadota</taxon>
        <taxon>Gammaproteobacteria</taxon>
        <taxon>Lysobacterales</taxon>
        <taxon>Lysobacteraceae</taxon>
        <taxon>Xanthomonas</taxon>
        <taxon>Xanthomonas translucens group</taxon>
        <taxon>Xanthomonas graminis</taxon>
    </lineage>
</organism>
<protein>
    <recommendedName>
        <fullName evidence="1">Diiron non-heme beta-hydroxylase N-terminal domain-containing protein</fullName>
    </recommendedName>
</protein>
<dbReference type="PANTHER" id="PTHR43546">
    <property type="entry name" value="UPF0173 METAL-DEPENDENT HYDROLASE MJ1163-RELATED"/>
    <property type="match status" value="1"/>
</dbReference>
<dbReference type="SUPFAM" id="SSF56281">
    <property type="entry name" value="Metallo-hydrolase/oxidoreductase"/>
    <property type="match status" value="1"/>
</dbReference>
<evidence type="ECO:0000259" key="1">
    <source>
        <dbReference type="Pfam" id="PF18456"/>
    </source>
</evidence>
<reference evidence="3" key="1">
    <citation type="submission" date="2015-07" db="EMBL/GenBank/DDBJ databases">
        <authorList>
            <person name="Wibberg D."/>
        </authorList>
    </citation>
    <scope>NUCLEOTIDE SEQUENCE [LARGE SCALE GENOMIC DNA]</scope>
</reference>
<dbReference type="Pfam" id="PF18456">
    <property type="entry name" value="CmlA_N"/>
    <property type="match status" value="1"/>
</dbReference>
<dbReference type="Proteomes" id="UP000046187">
    <property type="component" value="Unassembled WGS sequence"/>
</dbReference>
<sequence length="527" mass="58454">MTSTCFRLSEHVRLLPRINGWFAHPYLISPLTFGLYTEHSHLAMMESFLEDPEQHRAALREPDMRGGPFIDHAGDVADIRKLRDQTLQRCAPQLRYAEAIAALYQVLHSEAKGAGLAGLYGKIDPLIRDKLEIFYDVSKQPGARFMERQFYASDAYAPGLQTAVLEPVSEQERAFALSTPQLPSAAGSLELSVPFADPFWDQLCGGMSDADALVDLILRHAPTGTTRSEALALLTDAPLPEHPTPEGVRVRYFGHACVLIEGAGVSILIDPLISYPGECAIAHFTFDDLPAKIDYLLITHPHQDHVVMEALLRIRHRVGTVVVGRAGGGDLQDISLKLCLEQCGFANVVELADYEELRFPQGRIVGAPFYGEHADLDIRAKLVHAVELDGKVCVLFADSRPPMVECYAQLKALFPKIDCMFLGMECVGAPATWLYGPLLQKMLTRGEDQSRRLDGCDCALASALQDFFLPERLYVYAMGAEPWVTHITSILYSEDLPQFREARQLEATAHAKGRHAELLFGRCEITL</sequence>
<dbReference type="InterPro" id="IPR041141">
    <property type="entry name" value="CmlA_N"/>
</dbReference>
<evidence type="ECO:0000313" key="3">
    <source>
        <dbReference type="Proteomes" id="UP000046187"/>
    </source>
</evidence>
<dbReference type="InterPro" id="IPR050114">
    <property type="entry name" value="UPF0173_UPF0282_UlaG_hydrolase"/>
</dbReference>